<evidence type="ECO:0000313" key="3">
    <source>
        <dbReference type="Proteomes" id="UP000604391"/>
    </source>
</evidence>
<proteinExistence type="predicted"/>
<organism evidence="2 3">
    <name type="scientific">Candidatus Undinarchaeum marinum</name>
    <dbReference type="NCBI Taxonomy" id="2756141"/>
    <lineage>
        <taxon>Archaea</taxon>
        <taxon>Candidatus Undinarchaeota</taxon>
        <taxon>Candidatus Undinarchaeia</taxon>
        <taxon>Candidatus Undinarchaeales</taxon>
        <taxon>Candidatus Undinarchaeaceae</taxon>
        <taxon>Candidatus Undinarchaeum</taxon>
    </lineage>
</organism>
<reference evidence="2 3" key="1">
    <citation type="journal article" name="Nat. Commun.">
        <title>Undinarchaeota illuminate DPANN phylogeny and the impact of gene transfer on archaeal evolution.</title>
        <authorList>
            <person name="Dombrowski N."/>
            <person name="Williams T.A."/>
            <person name="Sun J."/>
            <person name="Woodcroft B.J."/>
            <person name="Lee J.H."/>
            <person name="Minh B.Q."/>
            <person name="Rinke C."/>
            <person name="Spang A."/>
        </authorList>
    </citation>
    <scope>NUCLEOTIDE SEQUENCE [LARGE SCALE GENOMIC DNA]</scope>
    <source>
        <strain evidence="2">MAG_bin17</strain>
    </source>
</reference>
<name>A0A832V1S5_9ARCH</name>
<evidence type="ECO:0000256" key="1">
    <source>
        <dbReference type="SAM" id="Phobius"/>
    </source>
</evidence>
<gene>
    <name evidence="2" type="ORF">H1011_01370</name>
</gene>
<dbReference type="EMBL" id="DVAD01000007">
    <property type="protein sequence ID" value="HIJ99456.1"/>
    <property type="molecule type" value="Genomic_DNA"/>
</dbReference>
<keyword evidence="1" id="KW-0472">Membrane</keyword>
<comment type="caution">
    <text evidence="2">The sequence shown here is derived from an EMBL/GenBank/DDBJ whole genome shotgun (WGS) entry which is preliminary data.</text>
</comment>
<sequence>MEHKEPKDRGNLILITSLILFLVISVFLVLPEKNQTPPDIFTCQDQETDFNVNISDCRAVQIIPSEAALVGMLLNSQVNGITLLMDPNKSCTGCHQGGYIGLAVGTVQKPAQALHLPVAFAYTEQWFKTPGIRVSSPSDASTRNPIIWFNPHNQSENTIQVWPDGLITINAKDGHGMQAASCKIAITLIESVLTC</sequence>
<keyword evidence="1" id="KW-0812">Transmembrane</keyword>
<keyword evidence="1" id="KW-1133">Transmembrane helix</keyword>
<accession>A0A832V1S5</accession>
<evidence type="ECO:0000313" key="2">
    <source>
        <dbReference type="EMBL" id="HIJ99456.1"/>
    </source>
</evidence>
<keyword evidence="3" id="KW-1185">Reference proteome</keyword>
<dbReference type="Proteomes" id="UP000604391">
    <property type="component" value="Unassembled WGS sequence"/>
</dbReference>
<feature type="transmembrane region" description="Helical" evidence="1">
    <location>
        <begin position="12"/>
        <end position="30"/>
    </location>
</feature>
<dbReference type="AlphaFoldDB" id="A0A832V1S5"/>
<protein>
    <submittedName>
        <fullName evidence="2">Uncharacterized protein</fullName>
    </submittedName>
</protein>